<keyword evidence="2" id="KW-1185">Reference proteome</keyword>
<evidence type="ECO:0000313" key="2">
    <source>
        <dbReference type="Proteomes" id="UP001176940"/>
    </source>
</evidence>
<protein>
    <submittedName>
        <fullName evidence="1">Uncharacterized protein</fullName>
    </submittedName>
</protein>
<organism evidence="1 2">
    <name type="scientific">Ranitomeya imitator</name>
    <name type="common">mimic poison frog</name>
    <dbReference type="NCBI Taxonomy" id="111125"/>
    <lineage>
        <taxon>Eukaryota</taxon>
        <taxon>Metazoa</taxon>
        <taxon>Chordata</taxon>
        <taxon>Craniata</taxon>
        <taxon>Vertebrata</taxon>
        <taxon>Euteleostomi</taxon>
        <taxon>Amphibia</taxon>
        <taxon>Batrachia</taxon>
        <taxon>Anura</taxon>
        <taxon>Neobatrachia</taxon>
        <taxon>Hyloidea</taxon>
        <taxon>Dendrobatidae</taxon>
        <taxon>Dendrobatinae</taxon>
        <taxon>Ranitomeya</taxon>
    </lineage>
</organism>
<gene>
    <name evidence="1" type="ORF">RIMI_LOCUS16340210</name>
</gene>
<comment type="caution">
    <text evidence="1">The sequence shown here is derived from an EMBL/GenBank/DDBJ whole genome shotgun (WGS) entry which is preliminary data.</text>
</comment>
<name>A0ABN9M7S9_9NEOB</name>
<dbReference type="Proteomes" id="UP001176940">
    <property type="component" value="Unassembled WGS sequence"/>
</dbReference>
<reference evidence="1" key="1">
    <citation type="submission" date="2023-07" db="EMBL/GenBank/DDBJ databases">
        <authorList>
            <person name="Stuckert A."/>
        </authorList>
    </citation>
    <scope>NUCLEOTIDE SEQUENCE</scope>
</reference>
<proteinExistence type="predicted"/>
<dbReference type="EMBL" id="CAUEEQ010045455">
    <property type="protein sequence ID" value="CAJ0958396.1"/>
    <property type="molecule type" value="Genomic_DNA"/>
</dbReference>
<evidence type="ECO:0000313" key="1">
    <source>
        <dbReference type="EMBL" id="CAJ0958396.1"/>
    </source>
</evidence>
<sequence>MNQSKAPSSHITTRGSILTNYHMRLHPQTLTHEAPSPHITTRGSIPTHYHTRLHPRTLPHEAPSPHITTRGSILTHDGNQGKHRVTKRRPALSNPMFTLVTSEDIAESVSHTPIQRCQRESQRPKKGCSKARLTLRNRGKWPREATRTQMEIAVAIFLKPRSQSANLASGKWPPQSQSAHGRPPVAIFLKPRTSHDKMNGISQAGVTLASFTDIEGLQ</sequence>
<accession>A0ABN9M7S9</accession>